<keyword evidence="1" id="KW-0812">Transmembrane</keyword>
<evidence type="ECO:0000256" key="1">
    <source>
        <dbReference type="SAM" id="Phobius"/>
    </source>
</evidence>
<sequence length="188" mass="20733">MKKKNKKDGYTIIETMIAVSLFLVIIITGMGTFLNANLLHQKSQDMRSIMDSLNFIMNDMSRSLRTGYGYRCQNAASITLGSPMSCAFNSAIVFKPEDYVNNPNLWAYSISGGKISKSTDNATSFVQLTPDEVIIEQADGFSILGAESIATDSQQPFVIIRLVGRIILKNTSTPFSLQTSISQRLIDV</sequence>
<proteinExistence type="predicted"/>
<accession>A0A1F6UUN2</accession>
<comment type="caution">
    <text evidence="2">The sequence shown here is derived from an EMBL/GenBank/DDBJ whole genome shotgun (WGS) entry which is preliminary data.</text>
</comment>
<keyword evidence="1" id="KW-0472">Membrane</keyword>
<evidence type="ECO:0000313" key="3">
    <source>
        <dbReference type="Proteomes" id="UP000177869"/>
    </source>
</evidence>
<dbReference type="EMBL" id="MFTI01000006">
    <property type="protein sequence ID" value="OGI61097.1"/>
    <property type="molecule type" value="Genomic_DNA"/>
</dbReference>
<dbReference type="AlphaFoldDB" id="A0A1F6UUN2"/>
<dbReference type="Proteomes" id="UP000177869">
    <property type="component" value="Unassembled WGS sequence"/>
</dbReference>
<evidence type="ECO:0000313" key="2">
    <source>
        <dbReference type="EMBL" id="OGI61097.1"/>
    </source>
</evidence>
<feature type="transmembrane region" description="Helical" evidence="1">
    <location>
        <begin position="12"/>
        <end position="34"/>
    </location>
</feature>
<dbReference type="STRING" id="1801732.A2814_02055"/>
<keyword evidence="1" id="KW-1133">Transmembrane helix</keyword>
<reference evidence="2 3" key="1">
    <citation type="journal article" date="2016" name="Nat. Commun.">
        <title>Thousands of microbial genomes shed light on interconnected biogeochemical processes in an aquifer system.</title>
        <authorList>
            <person name="Anantharaman K."/>
            <person name="Brown C.T."/>
            <person name="Hug L.A."/>
            <person name="Sharon I."/>
            <person name="Castelle C.J."/>
            <person name="Probst A.J."/>
            <person name="Thomas B.C."/>
            <person name="Singh A."/>
            <person name="Wilkins M.J."/>
            <person name="Karaoz U."/>
            <person name="Brodie E.L."/>
            <person name="Williams K.H."/>
            <person name="Hubbard S.S."/>
            <person name="Banfield J.F."/>
        </authorList>
    </citation>
    <scope>NUCLEOTIDE SEQUENCE [LARGE SCALE GENOMIC DNA]</scope>
</reference>
<protein>
    <submittedName>
        <fullName evidence="2">Uncharacterized protein</fullName>
    </submittedName>
</protein>
<organism evidence="2 3">
    <name type="scientific">Candidatus Nomurabacteria bacterium RIFCSPHIGHO2_01_FULL_38_19</name>
    <dbReference type="NCBI Taxonomy" id="1801732"/>
    <lineage>
        <taxon>Bacteria</taxon>
        <taxon>Candidatus Nomuraibacteriota</taxon>
    </lineage>
</organism>
<name>A0A1F6UUN2_9BACT</name>
<gene>
    <name evidence="2" type="ORF">A2814_02055</name>
</gene>